<keyword evidence="3 6" id="KW-0812">Transmembrane</keyword>
<gene>
    <name evidence="7" type="ORF">EVA99_00695</name>
</gene>
<dbReference type="PANTHER" id="PTHR23427">
    <property type="entry name" value="SURFEIT LOCUS PROTEIN"/>
    <property type="match status" value="1"/>
</dbReference>
<dbReference type="Pfam" id="PF02104">
    <property type="entry name" value="SURF1"/>
    <property type="match status" value="1"/>
</dbReference>
<evidence type="ECO:0000256" key="6">
    <source>
        <dbReference type="RuleBase" id="RU363076"/>
    </source>
</evidence>
<organism evidence="7 8">
    <name type="scientific">SAR86 cluster bacterium</name>
    <dbReference type="NCBI Taxonomy" id="2030880"/>
    <lineage>
        <taxon>Bacteria</taxon>
        <taxon>Pseudomonadati</taxon>
        <taxon>Pseudomonadota</taxon>
        <taxon>Gammaproteobacteria</taxon>
        <taxon>SAR86 cluster</taxon>
    </lineage>
</organism>
<evidence type="ECO:0000256" key="3">
    <source>
        <dbReference type="ARBA" id="ARBA00022692"/>
    </source>
</evidence>
<evidence type="ECO:0000313" key="7">
    <source>
        <dbReference type="EMBL" id="RZO24780.1"/>
    </source>
</evidence>
<dbReference type="PANTHER" id="PTHR23427:SF2">
    <property type="entry name" value="SURFEIT LOCUS PROTEIN 1"/>
    <property type="match status" value="1"/>
</dbReference>
<dbReference type="GO" id="GO:0005886">
    <property type="term" value="C:plasma membrane"/>
    <property type="evidence" value="ECO:0007669"/>
    <property type="project" value="UniProtKB-SubCell"/>
</dbReference>
<comment type="similarity">
    <text evidence="2 6">Belongs to the SURF1 family.</text>
</comment>
<dbReference type="InterPro" id="IPR002994">
    <property type="entry name" value="Surf1/Shy1"/>
</dbReference>
<dbReference type="AlphaFoldDB" id="A0A520MU85"/>
<protein>
    <recommendedName>
        <fullName evidence="6">SURF1-like protein</fullName>
    </recommendedName>
</protein>
<dbReference type="PROSITE" id="PS50895">
    <property type="entry name" value="SURF1"/>
    <property type="match status" value="1"/>
</dbReference>
<feature type="transmembrane region" description="Helical" evidence="6">
    <location>
        <begin position="12"/>
        <end position="30"/>
    </location>
</feature>
<comment type="subcellular location">
    <subcellularLocation>
        <location evidence="6">Cell membrane</location>
        <topology evidence="6">Multi-pass membrane protein</topology>
    </subcellularLocation>
    <subcellularLocation>
        <location evidence="1">Membrane</location>
    </subcellularLocation>
</comment>
<evidence type="ECO:0000256" key="1">
    <source>
        <dbReference type="ARBA" id="ARBA00004370"/>
    </source>
</evidence>
<accession>A0A520MU85</accession>
<evidence type="ECO:0000256" key="4">
    <source>
        <dbReference type="ARBA" id="ARBA00022989"/>
    </source>
</evidence>
<keyword evidence="5 6" id="KW-0472">Membrane</keyword>
<keyword evidence="6" id="KW-1003">Cell membrane</keyword>
<dbReference type="EMBL" id="SHBL01000003">
    <property type="protein sequence ID" value="RZO24780.1"/>
    <property type="molecule type" value="Genomic_DNA"/>
</dbReference>
<name>A0A520MU85_9GAMM</name>
<sequence length="232" mass="26844">MKTLNSFKSKILIFAIIFVPITISLGFWQIDRAEEKKEIIANYDKLLTSEPIDLQKNSEYQNWQPIKTTGVFRETIIFEDNAILNGRAGFKVYQLFENADGAFIFVHRGFIERNMIKNNLPFIDLPKGKQALSGSALIKENNSFVKDIQESDIRIIQEFNTESLINKFPVLKDRYLHPFLFNLDIRDEKKFLAIEKPVNMAASKHIGYAIQWFGLCAALIILTIYAFRRKDG</sequence>
<dbReference type="Proteomes" id="UP000320146">
    <property type="component" value="Unassembled WGS sequence"/>
</dbReference>
<reference evidence="7 8" key="1">
    <citation type="submission" date="2019-02" db="EMBL/GenBank/DDBJ databases">
        <title>Prokaryotic population dynamics and viral predation in marine succession experiment using metagenomics: the confinement effect.</title>
        <authorList>
            <person name="Haro-Moreno J.M."/>
            <person name="Rodriguez-Valera F."/>
            <person name="Lopez-Perez M."/>
        </authorList>
    </citation>
    <scope>NUCLEOTIDE SEQUENCE [LARGE SCALE GENOMIC DNA]</scope>
    <source>
        <strain evidence="7">MED-G166</strain>
    </source>
</reference>
<dbReference type="InterPro" id="IPR045214">
    <property type="entry name" value="Surf1/Surf4"/>
</dbReference>
<dbReference type="CDD" id="cd06662">
    <property type="entry name" value="SURF1"/>
    <property type="match status" value="1"/>
</dbReference>
<evidence type="ECO:0000256" key="5">
    <source>
        <dbReference type="ARBA" id="ARBA00023136"/>
    </source>
</evidence>
<evidence type="ECO:0000313" key="8">
    <source>
        <dbReference type="Proteomes" id="UP000320146"/>
    </source>
</evidence>
<proteinExistence type="inferred from homology"/>
<keyword evidence="4 6" id="KW-1133">Transmembrane helix</keyword>
<evidence type="ECO:0000256" key="2">
    <source>
        <dbReference type="ARBA" id="ARBA00007165"/>
    </source>
</evidence>
<comment type="caution">
    <text evidence="7">The sequence shown here is derived from an EMBL/GenBank/DDBJ whole genome shotgun (WGS) entry which is preliminary data.</text>
</comment>
<feature type="transmembrane region" description="Helical" evidence="6">
    <location>
        <begin position="206"/>
        <end position="227"/>
    </location>
</feature>